<evidence type="ECO:0000256" key="3">
    <source>
        <dbReference type="ARBA" id="ARBA00023157"/>
    </source>
</evidence>
<accession>A0A078B3Q6</accession>
<protein>
    <submittedName>
        <fullName evidence="6">Uncharacterized protein</fullName>
    </submittedName>
</protein>
<keyword evidence="3" id="KW-1015">Disulfide bond</keyword>
<dbReference type="InterPro" id="IPR043543">
    <property type="entry name" value="PAPPA/PAPPA2"/>
</dbReference>
<reference evidence="6 7" key="1">
    <citation type="submission" date="2014-06" db="EMBL/GenBank/DDBJ databases">
        <authorList>
            <person name="Swart Estienne"/>
        </authorList>
    </citation>
    <scope>NUCLEOTIDE SEQUENCE [LARGE SCALE GENOMIC DNA]</scope>
    <source>
        <strain evidence="6 7">130c</strain>
    </source>
</reference>
<dbReference type="GO" id="GO:0005615">
    <property type="term" value="C:extracellular space"/>
    <property type="evidence" value="ECO:0007669"/>
    <property type="project" value="TreeGrafter"/>
</dbReference>
<dbReference type="OrthoDB" id="409374at2759"/>
<dbReference type="InParanoid" id="A0A078B3Q6"/>
<feature type="transmembrane region" description="Helical" evidence="5">
    <location>
        <begin position="708"/>
        <end position="730"/>
    </location>
</feature>
<feature type="compositionally biased region" description="Basic and acidic residues" evidence="4">
    <location>
        <begin position="1084"/>
        <end position="1098"/>
    </location>
</feature>
<feature type="compositionally biased region" description="Basic and acidic residues" evidence="4">
    <location>
        <begin position="984"/>
        <end position="1046"/>
    </location>
</feature>
<keyword evidence="1" id="KW-0732">Signal</keyword>
<dbReference type="GO" id="GO:0007166">
    <property type="term" value="P:cell surface receptor signaling pathway"/>
    <property type="evidence" value="ECO:0007669"/>
    <property type="project" value="TreeGrafter"/>
</dbReference>
<evidence type="ECO:0000256" key="4">
    <source>
        <dbReference type="SAM" id="MobiDB-lite"/>
    </source>
</evidence>
<sequence>MTKFQNLNIKRIQFSLPQICLLVVISFGVARGLICGDCLFDFPAELCDDCNTVSGDGCSNKCQIEQGYYCFVTVDGSTCRERCGDGINLNNEHQCDDGNNLSKDGCSSTCAVGNIFELQLFLEAGFSCTTATATGNSPSVCTEDCDGTWNYFLPCDTGPGLIGCCDSCTTVITGCTCTRGGGCGEDCGSGLNLGMNPSKECDDGNADSAHEYYGDGCDWKCKVEPGFTCPLTGKCTETCGAGTWDSYNYECDDGNNIDGDGCDQNCMVEYGFYCYVGNPLFKHDKCYEICGDGKDLNNYWCDDGNTESGDGCSSICHIERGYSCTGGTTTTPDVCTEICGDGVDHAYYECDDGNLIDGDGCTSTCTVEVGYRCFAGNFDVADVCIELCGDSIRINNTVGLCDDGNVISGDGCSKICDIETGWTCSGGSPTSRDVCVETCGDGLAVGGLPCDDGNLIDGDGCSSTCDVERGYYCEGGSKYAPDICKEICGDGLNYLQYQCDDNNLVDGDGCDSSCMIEKGWYCYGGDTTTRDICKLLPRPKVENITITADNTIATIYFNETILLDADWNTTIFNSYVIGPKSPYAMSWELLDVTFHKQQATQVYQLQLDIKDQLYESINQIFIEVTQRLDLCSTKQYMSLSIPNQTQVTLIAPVMKLLWPSCVRDFLYQFNIMNFESDFLYDKLIDQSSTTYPQINKYYTNHGYDTSIFLYNVMDMLFFSAFFVALIPLFFTLKRLFSKVIYDNTQGYSDVANLVLTMGVLGGLPLLHLILVIKRACLNYGVNKQFQKEKKKKDILEQAQDKADGNEDSPDKKKKDEDSDDEYSPEQRNQLMDAQRKINDYRFRHSFLVQMAWGDLNDKEGGKLFFFVGQCVKRLIYAFALVHYREDACLAAQYLMLVNIGVIKSNLIDYSLCYLYQIAVADELFLSIASTTLFAYYQKNSPKETVQGFCGMMLTSVYFMIKEILRRTKPDYAEMMESGPPKLPDFYKPKTKEEQKKEEEKKEKDEAKKEEQEKKKEEEKKQEEKLKDQKEEKLPPKNKKDDKKGKDGNQSIETDDALGDSDLVSQDISVSDDEDDDYDDEDDDRTDKTNKPDQTDESKSAGSLEGGDVVEDREQESKDSDDPNFVPEYSQAQVTNKGELFASNFGKNQQIDDNGVIKATKYTQ</sequence>
<keyword evidence="5" id="KW-0812">Transmembrane</keyword>
<organism evidence="6 7">
    <name type="scientific">Stylonychia lemnae</name>
    <name type="common">Ciliate</name>
    <dbReference type="NCBI Taxonomy" id="5949"/>
    <lineage>
        <taxon>Eukaryota</taxon>
        <taxon>Sar</taxon>
        <taxon>Alveolata</taxon>
        <taxon>Ciliophora</taxon>
        <taxon>Intramacronucleata</taxon>
        <taxon>Spirotrichea</taxon>
        <taxon>Stichotrichia</taxon>
        <taxon>Sporadotrichida</taxon>
        <taxon>Oxytrichidae</taxon>
        <taxon>Stylonychinae</taxon>
        <taxon>Stylonychia</taxon>
    </lineage>
</organism>
<dbReference type="GO" id="GO:0006508">
    <property type="term" value="P:proteolysis"/>
    <property type="evidence" value="ECO:0007669"/>
    <property type="project" value="TreeGrafter"/>
</dbReference>
<dbReference type="EMBL" id="CCKQ01017224">
    <property type="protein sequence ID" value="CDW89094.1"/>
    <property type="molecule type" value="Genomic_DNA"/>
</dbReference>
<dbReference type="Pfam" id="PF13948">
    <property type="entry name" value="DUF4215"/>
    <property type="match status" value="6"/>
</dbReference>
<feature type="compositionally biased region" description="Basic and acidic residues" evidence="4">
    <location>
        <begin position="792"/>
        <end position="816"/>
    </location>
</feature>
<feature type="region of interest" description="Disordered" evidence="4">
    <location>
        <begin position="792"/>
        <end position="828"/>
    </location>
</feature>
<proteinExistence type="predicted"/>
<feature type="transmembrane region" description="Helical" evidence="5">
    <location>
        <begin position="750"/>
        <end position="772"/>
    </location>
</feature>
<feature type="region of interest" description="Disordered" evidence="4">
    <location>
        <begin position="974"/>
        <end position="1163"/>
    </location>
</feature>
<keyword evidence="2" id="KW-0677">Repeat</keyword>
<keyword evidence="7" id="KW-1185">Reference proteome</keyword>
<gene>
    <name evidence="6" type="primary">Contig12627.g13472</name>
    <name evidence="6" type="ORF">STYLEM_18223</name>
</gene>
<feature type="compositionally biased region" description="Acidic residues" evidence="4">
    <location>
        <begin position="1069"/>
        <end position="1083"/>
    </location>
</feature>
<dbReference type="Proteomes" id="UP000039865">
    <property type="component" value="Unassembled WGS sequence"/>
</dbReference>
<dbReference type="InterPro" id="IPR011936">
    <property type="entry name" value="Myxo_disulph_rpt"/>
</dbReference>
<keyword evidence="5" id="KW-1133">Transmembrane helix</keyword>
<dbReference type="PANTHER" id="PTHR46130">
    <property type="entry name" value="LAMGL DOMAIN-CONTAINING PROTEIN"/>
    <property type="match status" value="1"/>
</dbReference>
<evidence type="ECO:0000256" key="5">
    <source>
        <dbReference type="SAM" id="Phobius"/>
    </source>
</evidence>
<evidence type="ECO:0000256" key="2">
    <source>
        <dbReference type="ARBA" id="ARBA00022737"/>
    </source>
</evidence>
<dbReference type="GO" id="GO:0004222">
    <property type="term" value="F:metalloendopeptidase activity"/>
    <property type="evidence" value="ECO:0007669"/>
    <property type="project" value="TreeGrafter"/>
</dbReference>
<evidence type="ECO:0000313" key="6">
    <source>
        <dbReference type="EMBL" id="CDW89094.1"/>
    </source>
</evidence>
<dbReference type="PANTHER" id="PTHR46130:SF3">
    <property type="entry name" value="CHROMOSOME UNDETERMINED SCAFFOLD_33, WHOLE GENOME SHOTGUN SEQUENCE"/>
    <property type="match status" value="1"/>
</dbReference>
<feature type="compositionally biased region" description="Basic and acidic residues" evidence="4">
    <location>
        <begin position="1109"/>
        <end position="1120"/>
    </location>
</feature>
<dbReference type="NCBIfam" id="TIGR02232">
    <property type="entry name" value="myxo_disulf_rpt"/>
    <property type="match status" value="8"/>
</dbReference>
<evidence type="ECO:0000256" key="1">
    <source>
        <dbReference type="ARBA" id="ARBA00022729"/>
    </source>
</evidence>
<evidence type="ECO:0000313" key="7">
    <source>
        <dbReference type="Proteomes" id="UP000039865"/>
    </source>
</evidence>
<name>A0A078B3Q6_STYLE</name>
<dbReference type="AlphaFoldDB" id="A0A078B3Q6"/>
<keyword evidence="5" id="KW-0472">Membrane</keyword>